<sequence>MVTAAVEHFLVKFLQPYVDGIDANDLHLSLWKGKLELTDVKVKPDVLGLLGIEGVRVPKGLVKRICITLPSTRRILSGKISVNVEGVELHGLHLSEDSDQEALRNVRSTKLQAVELRMTQLRDLQKRQQQAKEAYDQAEPGFGVRFAKRLITNLSLQLMDVKLAFNSQDPRAAFAAEMSSLEVISTDSSFKKVRQDEVLEEQGSSLYKVLSFDGLSLSYGQTSQELSKVVSPLRAELKVAHVPDDGLLRLEVDLATDKPSRIDLKRSQVVGVLALKSALKNKWDRLRGMLVDPQEEARLMATLDESKERYFSLFRQQCLSSVDKGEAKIVAALEQRGLNFAPLEPKEMKELETLENVLPFQLLAAARHRAEDYLAELVKMATPQQAKQASGGWFSRTFWRREPEESPLDKLSTEEILKELNDGKAEVEVVETPQKVKVVLCGGQVLLDLEEDTRTGPALKLLNLDLKTTSLAVKVESATDHRGQSSADFRLDLGLGSANVSHQGKPFLRPKEVDMEIQQALVLRLENKVEPSQNLMELSLIFAPLEIYMIPGLVASLLGFWPGPPEVEKAAGVSLTQPTIVREEISAFAPGPSRAERLRDVLEENASRAKELAEEVYKRIPDKIGLEIRLSSPTVYVPVAVGQAIITLGQLSLKSPEPCLFDNLHFNIDLNHTFISTVNQNNESFDVVEPLPIHISLKYMEQKDFLSVNVEVKVGQLSLSASPEAVQLLMGLPEAMVSTLTVPVEVKQIQDPAPSPPLEKPGEEAERASLKTLDVTHVLGEDFAALQRAEELQKKRMRTTVSVSFDDATFALSDSIMPLLRLRLEAMPPGLHVEVESGCMDLKLDEASLGVEILNPRHGVWEPFLERFDFALSMKLAETTSLNLNALGPLLINVVPTPTHQMLELLPLLLASLRPPKRCDQSESLSSAVAKTKLRLVSLWGGQLDLLCSNGSGAKATSTTVGVYPTGSNYLTLDGQVSLLALRQFRVRAPGSSYTSDPLWFEQNAAVMVPGCQGDVVAQLLTPQPDHRLLFVAPPLRLHNCTDVALAIRFHDSTTKAVVQQMDSAVCDASLLGLRELRLPEGEPISERSTENELILPPNSLCAVPTGAMGPKTGSAASTIISVRPLSSTSFSVPTLVGAQAIEGISCAQMHFLVVQAIENIGQQAGLEKVKTLSIRPPLLLTNALPIGRLGLQFASATVTVPALQRLCFYGTSLAELRRGLNLCAQLAEGPWSGKEFLAGDDVVDTTGNVQGDEAKVLELRISSKGAAAALNLECLGHGELRLSCPHWLLDRSGLKETSYGRLEVHTRGAPLPSLEGVTLLPSDCFETPCDFVIRGPNGSVAAKYSMKMPPNFEAFVWRVPNGCLALNLQTGTVLNSSVFGATCMEFTLMPRLLLTNASDEDLQIETSQRSQLRLAPGESRVMHWEVPENTDGIDVLATTFRFRPSYANAFSGAVLCSDASAGSTPFSLTTAPGVVEVWSVDVSPLHGNLGVSIRKGSDFAAVNRTEDVRMQVQPISRFIHGCVIAISSGTGEKVIEVAPGERLPIGWATPFAGNRCREAKVTVGSEELSIDLQRTGTWPLKALGHRHGWIREETTGLALRVSRHGTTTELSLEDSAEKGAGSPRSGAQVSDEISASLALRVKLGRAGISLIDENPPRELFFFSLDMLRLEYLQDAVRDSEKVTLSVSEVQAICQLPDRTDGQDKVNMLDPSRLQHLPDALFKNQEFPAVVLANHSAGGKSFLQFQMMREATSSRDLLISSARLDVDKLDFTLDERWLTPLQTWLMHISGQGGFDLFGAPASELLAKAGKPITDGYVAPPVPAVVQAQGVKISALDTTVWCSLRLKYLEFLPAYIRAAVKVFSASNYFTLDGVSLALPARELEPHRGSLQDYTTAIRADYSRSVLSHLASLLGKSSLLNLPKAPLKLGGAAVALMSDGLTDVTEGAVSMLRNLTMDEEFIERKNRSKGQIQGAGQGFAAAGKSLMEGVEGIFDVVRKPVEGAQTGGIWGFGTGLAKGAMGTLVKPVAALGTAVGEVADGLASTSNQLNVNEGSERRRNRRRLRLPRLLYGELGEVRPFVDIDAQLFQRYGQFLQGVCEVIPLERQGSDASRVTTVLLLFSQNLAVAAAREAPRNELTTLERSFPALAAAPQESLLKEFTMSKVGGGLRGLSYADLQVFWIEGQVMHLKALNRDFKLDFTKAGLQEGAREALREGLQMAIDGRLQANRSWAELRAALRNDEHLARVRDMKMAAETGLKMIETDAARMSDRGAARIRRLEVFEVERFTLGFGWGTCNWPTDGELQWRWVQENGRKHPQVDERLTQKQATKAEEPPCQLGGLYKVIDKVTDKQGWVYGMAWSQPDWSQHQGLNLLRRRRWTRPFH</sequence>
<dbReference type="PANTHER" id="PTHR16166:SF93">
    <property type="entry name" value="INTERMEMBRANE LIPID TRANSFER PROTEIN VPS13"/>
    <property type="match status" value="1"/>
</dbReference>
<evidence type="ECO:0000256" key="2">
    <source>
        <dbReference type="SAM" id="MobiDB-lite"/>
    </source>
</evidence>
<protein>
    <submittedName>
        <fullName evidence="3">Uncharacterized protein</fullName>
    </submittedName>
</protein>
<evidence type="ECO:0000313" key="3">
    <source>
        <dbReference type="EMBL" id="CAK9040452.1"/>
    </source>
</evidence>
<comment type="caution">
    <text evidence="3">The sequence shown here is derived from an EMBL/GenBank/DDBJ whole genome shotgun (WGS) entry which is preliminary data.</text>
</comment>
<dbReference type="Proteomes" id="UP001642484">
    <property type="component" value="Unassembled WGS sequence"/>
</dbReference>
<proteinExistence type="inferred from homology"/>
<keyword evidence="4" id="KW-1185">Reference proteome</keyword>
<dbReference type="InterPro" id="IPR026847">
    <property type="entry name" value="VPS13"/>
</dbReference>
<gene>
    <name evidence="3" type="ORF">CCMP2556_LOCUS21775</name>
</gene>
<accession>A0ABP0LMK8</accession>
<comment type="similarity">
    <text evidence="1">Belongs to the VPS13 family.</text>
</comment>
<dbReference type="PANTHER" id="PTHR16166">
    <property type="entry name" value="VACUOLAR PROTEIN SORTING-ASSOCIATED PROTEIN VPS13"/>
    <property type="match status" value="1"/>
</dbReference>
<evidence type="ECO:0000313" key="4">
    <source>
        <dbReference type="Proteomes" id="UP001642484"/>
    </source>
</evidence>
<name>A0ABP0LMK8_9DINO</name>
<feature type="region of interest" description="Disordered" evidence="2">
    <location>
        <begin position="1609"/>
        <end position="1630"/>
    </location>
</feature>
<reference evidence="3 4" key="1">
    <citation type="submission" date="2024-02" db="EMBL/GenBank/DDBJ databases">
        <authorList>
            <person name="Chen Y."/>
            <person name="Shah S."/>
            <person name="Dougan E. K."/>
            <person name="Thang M."/>
            <person name="Chan C."/>
        </authorList>
    </citation>
    <scope>NUCLEOTIDE SEQUENCE [LARGE SCALE GENOMIC DNA]</scope>
</reference>
<evidence type="ECO:0000256" key="1">
    <source>
        <dbReference type="ARBA" id="ARBA00006545"/>
    </source>
</evidence>
<dbReference type="EMBL" id="CAXAMN010013335">
    <property type="protein sequence ID" value="CAK9040452.1"/>
    <property type="molecule type" value="Genomic_DNA"/>
</dbReference>
<organism evidence="3 4">
    <name type="scientific">Durusdinium trenchii</name>
    <dbReference type="NCBI Taxonomy" id="1381693"/>
    <lineage>
        <taxon>Eukaryota</taxon>
        <taxon>Sar</taxon>
        <taxon>Alveolata</taxon>
        <taxon>Dinophyceae</taxon>
        <taxon>Suessiales</taxon>
        <taxon>Symbiodiniaceae</taxon>
        <taxon>Durusdinium</taxon>
    </lineage>
</organism>